<dbReference type="Gene3D" id="1.25.40.20">
    <property type="entry name" value="Ankyrin repeat-containing domain"/>
    <property type="match status" value="2"/>
</dbReference>
<evidence type="ECO:0000256" key="2">
    <source>
        <dbReference type="ARBA" id="ARBA00023043"/>
    </source>
</evidence>
<reference evidence="4 5" key="1">
    <citation type="journal article" date="2018" name="Nat. Ecol. Evol.">
        <title>Shark genomes provide insights into elasmobranch evolution and the origin of vertebrates.</title>
        <authorList>
            <person name="Hara Y"/>
            <person name="Yamaguchi K"/>
            <person name="Onimaru K"/>
            <person name="Kadota M"/>
            <person name="Koyanagi M"/>
            <person name="Keeley SD"/>
            <person name="Tatsumi K"/>
            <person name="Tanaka K"/>
            <person name="Motone F"/>
            <person name="Kageyama Y"/>
            <person name="Nozu R"/>
            <person name="Adachi N"/>
            <person name="Nishimura O"/>
            <person name="Nakagawa R"/>
            <person name="Tanegashima C"/>
            <person name="Kiyatake I"/>
            <person name="Matsumoto R"/>
            <person name="Murakumo K"/>
            <person name="Nishida K"/>
            <person name="Terakita A"/>
            <person name="Kuratani S"/>
            <person name="Sato K"/>
            <person name="Hyodo S Kuraku.S."/>
        </authorList>
    </citation>
    <scope>NUCLEOTIDE SEQUENCE [LARGE SCALE GENOMIC DNA]</scope>
</reference>
<dbReference type="Pfam" id="PF12796">
    <property type="entry name" value="Ank_2"/>
    <property type="match status" value="1"/>
</dbReference>
<dbReference type="AlphaFoldDB" id="A0A401SWX3"/>
<dbReference type="InterPro" id="IPR036770">
    <property type="entry name" value="Ankyrin_rpt-contain_sf"/>
</dbReference>
<dbReference type="OMA" id="ILNGVHQ"/>
<dbReference type="Pfam" id="PF13637">
    <property type="entry name" value="Ank_4"/>
    <property type="match status" value="1"/>
</dbReference>
<evidence type="ECO:0000256" key="1">
    <source>
        <dbReference type="ARBA" id="ARBA00022737"/>
    </source>
</evidence>
<keyword evidence="2 3" id="KW-0040">ANK repeat</keyword>
<dbReference type="SMART" id="SM00248">
    <property type="entry name" value="ANK"/>
    <property type="match status" value="4"/>
</dbReference>
<dbReference type="STRING" id="137246.A0A401SWX3"/>
<proteinExistence type="predicted"/>
<dbReference type="PROSITE" id="PS50297">
    <property type="entry name" value="ANK_REP_REGION"/>
    <property type="match status" value="3"/>
</dbReference>
<dbReference type="InterPro" id="IPR050776">
    <property type="entry name" value="Ank_Repeat/CDKN_Inhibitor"/>
</dbReference>
<dbReference type="SUPFAM" id="SSF48403">
    <property type="entry name" value="Ankyrin repeat"/>
    <property type="match status" value="1"/>
</dbReference>
<name>A0A401SWX3_CHIPU</name>
<dbReference type="PROSITE" id="PS50088">
    <property type="entry name" value="ANK_REPEAT"/>
    <property type="match status" value="3"/>
</dbReference>
<dbReference type="PANTHER" id="PTHR24201">
    <property type="entry name" value="ANK_REP_REGION DOMAIN-CONTAINING PROTEIN"/>
    <property type="match status" value="1"/>
</dbReference>
<dbReference type="EMBL" id="BEZZ01000638">
    <property type="protein sequence ID" value="GCC34881.1"/>
    <property type="molecule type" value="Genomic_DNA"/>
</dbReference>
<feature type="repeat" description="ANK" evidence="3">
    <location>
        <begin position="55"/>
        <end position="87"/>
    </location>
</feature>
<organism evidence="4 5">
    <name type="scientific">Chiloscyllium punctatum</name>
    <name type="common">Brownbanded bambooshark</name>
    <name type="synonym">Hemiscyllium punctatum</name>
    <dbReference type="NCBI Taxonomy" id="137246"/>
    <lineage>
        <taxon>Eukaryota</taxon>
        <taxon>Metazoa</taxon>
        <taxon>Chordata</taxon>
        <taxon>Craniata</taxon>
        <taxon>Vertebrata</taxon>
        <taxon>Chondrichthyes</taxon>
        <taxon>Elasmobranchii</taxon>
        <taxon>Galeomorphii</taxon>
        <taxon>Galeoidea</taxon>
        <taxon>Orectolobiformes</taxon>
        <taxon>Hemiscylliidae</taxon>
        <taxon>Chiloscyllium</taxon>
    </lineage>
</organism>
<feature type="repeat" description="ANK" evidence="3">
    <location>
        <begin position="122"/>
        <end position="154"/>
    </location>
</feature>
<comment type="caution">
    <text evidence="4">The sequence shown here is derived from an EMBL/GenBank/DDBJ whole genome shotgun (WGS) entry which is preliminary data.</text>
</comment>
<dbReference type="PRINTS" id="PR01415">
    <property type="entry name" value="ANKYRIN"/>
</dbReference>
<evidence type="ECO:0000313" key="5">
    <source>
        <dbReference type="Proteomes" id="UP000287033"/>
    </source>
</evidence>
<sequence length="427" mass="45998">MAAWERERERGFSSEELLSLRFPLHRACRDGDSGALRALLAASSPTDIGVEDNFYGWTPLHWAAHFGKLECVMQLVQAGVGVNIATSRFAQTPAHIAAFGGHPQGLLWLIQAGADYNIQDVVGETPVHKAARSGSLDCLNVLVSHGAKTDLRNANGLTAAELALAQGFQECSQFLCSVQNHQLNGFYTNGIASGLYRDNLITDGLNGYTGTNRKRSHEESERCGIKKPRTDALGFDGFGTAADGIAMDNVESIYTEIKPSAISDMDQSNYMDKMLTMQPVTNGSFHSLNYSLAQENRVSNVSIGGAVELTAGFSSIDGQISRNKSGFESNGTIQNTGNTLSEMCGSLHQNGSPSSCVAIKPTLPSCNTIGSLEEDHDSLQYGHYHGFGDTAESIPDINSYMEHSSSVRVEQSYNNAVYSAVHLFHGS</sequence>
<keyword evidence="5" id="KW-1185">Reference proteome</keyword>
<dbReference type="Proteomes" id="UP000287033">
    <property type="component" value="Unassembled WGS sequence"/>
</dbReference>
<gene>
    <name evidence="4" type="ORF">chiPu_0013358</name>
</gene>
<evidence type="ECO:0000313" key="4">
    <source>
        <dbReference type="EMBL" id="GCC34881.1"/>
    </source>
</evidence>
<dbReference type="OrthoDB" id="5402602at2759"/>
<feature type="repeat" description="ANK" evidence="3">
    <location>
        <begin position="89"/>
        <end position="121"/>
    </location>
</feature>
<protein>
    <submittedName>
        <fullName evidence="4">Uncharacterized protein</fullName>
    </submittedName>
</protein>
<dbReference type="InterPro" id="IPR002110">
    <property type="entry name" value="Ankyrin_rpt"/>
</dbReference>
<keyword evidence="1" id="KW-0677">Repeat</keyword>
<dbReference type="PANTHER" id="PTHR24201:SF17">
    <property type="entry name" value="ANKYRIN REPEAT DOMAIN-CONTAINING PROTEIN 10-LIKE ISOFORM X1"/>
    <property type="match status" value="1"/>
</dbReference>
<evidence type="ECO:0000256" key="3">
    <source>
        <dbReference type="PROSITE-ProRule" id="PRU00023"/>
    </source>
</evidence>
<accession>A0A401SWX3</accession>